<evidence type="ECO:0000256" key="3">
    <source>
        <dbReference type="ARBA" id="ARBA00022989"/>
    </source>
</evidence>
<evidence type="ECO:0000256" key="4">
    <source>
        <dbReference type="ARBA" id="ARBA00023136"/>
    </source>
</evidence>
<feature type="transmembrane region" description="Helical" evidence="5">
    <location>
        <begin position="42"/>
        <end position="59"/>
    </location>
</feature>
<protein>
    <submittedName>
        <fullName evidence="7">Uncharacterized membrane protein YidH (DUF202 family)</fullName>
    </submittedName>
</protein>
<feature type="transmembrane region" description="Helical" evidence="5">
    <location>
        <begin position="80"/>
        <end position="101"/>
    </location>
</feature>
<sequence length="107" mass="11055">MTQPDPGSANERTALAWQRTALTLIAGTAIMARLAVDQSGPPVLALVVVAAVLGTWVFFESAARYRHSAGHRTRPKGRGGRAALALAIATALIGLGELVLLTQTGPA</sequence>
<evidence type="ECO:0000256" key="5">
    <source>
        <dbReference type="SAM" id="Phobius"/>
    </source>
</evidence>
<evidence type="ECO:0000256" key="2">
    <source>
        <dbReference type="ARBA" id="ARBA00022692"/>
    </source>
</evidence>
<dbReference type="RefSeq" id="WP_179502907.1">
    <property type="nucleotide sequence ID" value="NZ_JACCAA010000001.1"/>
</dbReference>
<dbReference type="EMBL" id="JACCAA010000001">
    <property type="protein sequence ID" value="NYG59906.1"/>
    <property type="molecule type" value="Genomic_DNA"/>
</dbReference>
<name>A0A7Y9URM2_9ACTN</name>
<keyword evidence="3 5" id="KW-1133">Transmembrane helix</keyword>
<dbReference type="GO" id="GO:0012505">
    <property type="term" value="C:endomembrane system"/>
    <property type="evidence" value="ECO:0007669"/>
    <property type="project" value="UniProtKB-SubCell"/>
</dbReference>
<keyword evidence="2 5" id="KW-0812">Transmembrane</keyword>
<keyword evidence="4 5" id="KW-0472">Membrane</keyword>
<comment type="subcellular location">
    <subcellularLocation>
        <location evidence="1">Endomembrane system</location>
        <topology evidence="1">Multi-pass membrane protein</topology>
    </subcellularLocation>
</comment>
<dbReference type="Pfam" id="PF02656">
    <property type="entry name" value="DUF202"/>
    <property type="match status" value="1"/>
</dbReference>
<feature type="domain" description="DUF202" evidence="6">
    <location>
        <begin position="5"/>
        <end position="68"/>
    </location>
</feature>
<dbReference type="Proteomes" id="UP000540656">
    <property type="component" value="Unassembled WGS sequence"/>
</dbReference>
<evidence type="ECO:0000313" key="8">
    <source>
        <dbReference type="Proteomes" id="UP000540656"/>
    </source>
</evidence>
<gene>
    <name evidence="7" type="ORF">BJ980_002829</name>
</gene>
<keyword evidence="8" id="KW-1185">Reference proteome</keyword>
<feature type="transmembrane region" description="Helical" evidence="5">
    <location>
        <begin position="20"/>
        <end position="36"/>
    </location>
</feature>
<accession>A0A7Y9URM2</accession>
<organism evidence="7 8">
    <name type="scientific">Nocardioides daedukensis</name>
    <dbReference type="NCBI Taxonomy" id="634462"/>
    <lineage>
        <taxon>Bacteria</taxon>
        <taxon>Bacillati</taxon>
        <taxon>Actinomycetota</taxon>
        <taxon>Actinomycetes</taxon>
        <taxon>Propionibacteriales</taxon>
        <taxon>Nocardioidaceae</taxon>
        <taxon>Nocardioides</taxon>
    </lineage>
</organism>
<evidence type="ECO:0000256" key="1">
    <source>
        <dbReference type="ARBA" id="ARBA00004127"/>
    </source>
</evidence>
<reference evidence="7 8" key="1">
    <citation type="submission" date="2020-07" db="EMBL/GenBank/DDBJ databases">
        <title>Sequencing the genomes of 1000 actinobacteria strains.</title>
        <authorList>
            <person name="Klenk H.-P."/>
        </authorList>
    </citation>
    <scope>NUCLEOTIDE SEQUENCE [LARGE SCALE GENOMIC DNA]</scope>
    <source>
        <strain evidence="7 8">DSM 23819</strain>
    </source>
</reference>
<dbReference type="InterPro" id="IPR003807">
    <property type="entry name" value="DUF202"/>
</dbReference>
<comment type="caution">
    <text evidence="7">The sequence shown here is derived from an EMBL/GenBank/DDBJ whole genome shotgun (WGS) entry which is preliminary data.</text>
</comment>
<dbReference type="AlphaFoldDB" id="A0A7Y9URM2"/>
<evidence type="ECO:0000313" key="7">
    <source>
        <dbReference type="EMBL" id="NYG59906.1"/>
    </source>
</evidence>
<proteinExistence type="predicted"/>
<evidence type="ECO:0000259" key="6">
    <source>
        <dbReference type="Pfam" id="PF02656"/>
    </source>
</evidence>